<evidence type="ECO:0000313" key="1">
    <source>
        <dbReference type="EMBL" id="GAA0383139.1"/>
    </source>
</evidence>
<sequence length="373" mass="42421">MTDRAIRNLEHLRRSASTARVLNLLKVADDHGHTDDWAERPMFQTPSLNTSLIIKHRLRRNETDSFPGRRQVATKLVLPIDVNDLKTGGRFVFVNQIGFERVMLEAFGLPPEHPDIRTLRLMDQLPSLDPFLLREQLRRGGVDAAPCYFAISEADLARMSAFVEREVEPLVRMSIGADQDASHSSARMANKILSNTPGDRLEALRLTLRLEPEQYQEGVFCWKGFLYYKWALSSLTQDIAKVADEVASITPHGPVDASSKEYIRRGRSVLRSNIVQTCDKVSQTLRYYDEAYAGLTTRGEPLAFRDFLLEAPHLFTRLGDQLGAIQHIVSFWRFRFSPQSAPVQVDELIDIFMDFETGLMGRNLEDLAAEFQV</sequence>
<organism evidence="1 2">
    <name type="scientific">Brevundimonas terrae</name>
    <dbReference type="NCBI Taxonomy" id="363631"/>
    <lineage>
        <taxon>Bacteria</taxon>
        <taxon>Pseudomonadati</taxon>
        <taxon>Pseudomonadota</taxon>
        <taxon>Alphaproteobacteria</taxon>
        <taxon>Caulobacterales</taxon>
        <taxon>Caulobacteraceae</taxon>
        <taxon>Brevundimonas</taxon>
    </lineage>
</organism>
<evidence type="ECO:0000313" key="2">
    <source>
        <dbReference type="Proteomes" id="UP001500791"/>
    </source>
</evidence>
<gene>
    <name evidence="1" type="ORF">GCM10009093_07640</name>
</gene>
<protein>
    <submittedName>
        <fullName evidence="1">Uncharacterized protein</fullName>
    </submittedName>
</protein>
<keyword evidence="2" id="KW-1185">Reference proteome</keyword>
<reference evidence="2" key="1">
    <citation type="journal article" date="2019" name="Int. J. Syst. Evol. Microbiol.">
        <title>The Global Catalogue of Microorganisms (GCM) 10K type strain sequencing project: providing services to taxonomists for standard genome sequencing and annotation.</title>
        <authorList>
            <consortium name="The Broad Institute Genomics Platform"/>
            <consortium name="The Broad Institute Genome Sequencing Center for Infectious Disease"/>
            <person name="Wu L."/>
            <person name="Ma J."/>
        </authorList>
    </citation>
    <scope>NUCLEOTIDE SEQUENCE [LARGE SCALE GENOMIC DNA]</scope>
    <source>
        <strain evidence="2">JCM 13476</strain>
    </source>
</reference>
<name>A0ABP3HYJ1_9CAUL</name>
<accession>A0ABP3HYJ1</accession>
<dbReference type="EMBL" id="BAAAEJ010000003">
    <property type="protein sequence ID" value="GAA0383139.1"/>
    <property type="molecule type" value="Genomic_DNA"/>
</dbReference>
<dbReference type="RefSeq" id="WP_167174955.1">
    <property type="nucleotide sequence ID" value="NZ_BAAAEJ010000003.1"/>
</dbReference>
<proteinExistence type="predicted"/>
<comment type="caution">
    <text evidence="1">The sequence shown here is derived from an EMBL/GenBank/DDBJ whole genome shotgun (WGS) entry which is preliminary data.</text>
</comment>
<dbReference type="Proteomes" id="UP001500791">
    <property type="component" value="Unassembled WGS sequence"/>
</dbReference>